<feature type="region of interest" description="Disordered" evidence="1">
    <location>
        <begin position="118"/>
        <end position="168"/>
    </location>
</feature>
<name>A0A699K487_TANCI</name>
<accession>A0A699K487</accession>
<feature type="compositionally biased region" description="Polar residues" evidence="1">
    <location>
        <begin position="129"/>
        <end position="143"/>
    </location>
</feature>
<dbReference type="AlphaFoldDB" id="A0A699K487"/>
<protein>
    <recommendedName>
        <fullName evidence="3">Gag-Pol polyprotein</fullName>
    </recommendedName>
</protein>
<sequence>MHNDIMAAGFEDRSPTLATGRYAQWQSLFMRYVDMKPNMQDLKNCILNGPYQLHPEWSRFVTVVKQTVGLDKESYHKLFDTLKQYQNEVNEIHAEKIARNANPLALVAAAQHYLNDNYYHAPKPHKHQTISSRHTSSTNSHAPTRNKGKEIAKPRTPLSLSASDDDSD</sequence>
<reference evidence="2" key="1">
    <citation type="journal article" date="2019" name="Sci. Rep.">
        <title>Draft genome of Tanacetum cinerariifolium, the natural source of mosquito coil.</title>
        <authorList>
            <person name="Yamashiro T."/>
            <person name="Shiraishi A."/>
            <person name="Satake H."/>
            <person name="Nakayama K."/>
        </authorList>
    </citation>
    <scope>NUCLEOTIDE SEQUENCE</scope>
</reference>
<evidence type="ECO:0000256" key="1">
    <source>
        <dbReference type="SAM" id="MobiDB-lite"/>
    </source>
</evidence>
<organism evidence="2">
    <name type="scientific">Tanacetum cinerariifolium</name>
    <name type="common">Dalmatian daisy</name>
    <name type="synonym">Chrysanthemum cinerariifolium</name>
    <dbReference type="NCBI Taxonomy" id="118510"/>
    <lineage>
        <taxon>Eukaryota</taxon>
        <taxon>Viridiplantae</taxon>
        <taxon>Streptophyta</taxon>
        <taxon>Embryophyta</taxon>
        <taxon>Tracheophyta</taxon>
        <taxon>Spermatophyta</taxon>
        <taxon>Magnoliopsida</taxon>
        <taxon>eudicotyledons</taxon>
        <taxon>Gunneridae</taxon>
        <taxon>Pentapetalae</taxon>
        <taxon>asterids</taxon>
        <taxon>campanulids</taxon>
        <taxon>Asterales</taxon>
        <taxon>Asteraceae</taxon>
        <taxon>Asteroideae</taxon>
        <taxon>Anthemideae</taxon>
        <taxon>Anthemidinae</taxon>
        <taxon>Tanacetum</taxon>
    </lineage>
</organism>
<dbReference type="EMBL" id="BKCJ010472318">
    <property type="protein sequence ID" value="GFA70545.1"/>
    <property type="molecule type" value="Genomic_DNA"/>
</dbReference>
<comment type="caution">
    <text evidence="2">The sequence shown here is derived from an EMBL/GenBank/DDBJ whole genome shotgun (WGS) entry which is preliminary data.</text>
</comment>
<proteinExistence type="predicted"/>
<evidence type="ECO:0000313" key="2">
    <source>
        <dbReference type="EMBL" id="GFA70545.1"/>
    </source>
</evidence>
<gene>
    <name evidence="2" type="ORF">Tci_642517</name>
</gene>
<evidence type="ECO:0008006" key="3">
    <source>
        <dbReference type="Google" id="ProtNLM"/>
    </source>
</evidence>